<dbReference type="AlphaFoldDB" id="A0A1B6D644"/>
<dbReference type="PANTHER" id="PTHR10380:SF173">
    <property type="entry name" value="CUTICULAR PROTEIN 47EF, ISOFORM C-RELATED"/>
    <property type="match status" value="1"/>
</dbReference>
<dbReference type="InterPro" id="IPR050468">
    <property type="entry name" value="Cuticle_Struct_Prot"/>
</dbReference>
<feature type="compositionally biased region" description="Low complexity" evidence="3">
    <location>
        <begin position="186"/>
        <end position="212"/>
    </location>
</feature>
<evidence type="ECO:0000313" key="4">
    <source>
        <dbReference type="EMBL" id="JAS21152.1"/>
    </source>
</evidence>
<dbReference type="PROSITE" id="PS00233">
    <property type="entry name" value="CHIT_BIND_RR_1"/>
    <property type="match status" value="1"/>
</dbReference>
<proteinExistence type="predicted"/>
<organism evidence="4">
    <name type="scientific">Clastoptera arizonana</name>
    <name type="common">Arizona spittle bug</name>
    <dbReference type="NCBI Taxonomy" id="38151"/>
    <lineage>
        <taxon>Eukaryota</taxon>
        <taxon>Metazoa</taxon>
        <taxon>Ecdysozoa</taxon>
        <taxon>Arthropoda</taxon>
        <taxon>Hexapoda</taxon>
        <taxon>Insecta</taxon>
        <taxon>Pterygota</taxon>
        <taxon>Neoptera</taxon>
        <taxon>Paraneoptera</taxon>
        <taxon>Hemiptera</taxon>
        <taxon>Auchenorrhyncha</taxon>
        <taxon>Cercopoidea</taxon>
        <taxon>Clastopteridae</taxon>
        <taxon>Clastoptera</taxon>
    </lineage>
</organism>
<dbReference type="InterPro" id="IPR031311">
    <property type="entry name" value="CHIT_BIND_RR_consensus"/>
</dbReference>
<dbReference type="PROSITE" id="PS51155">
    <property type="entry name" value="CHIT_BIND_RR_2"/>
    <property type="match status" value="2"/>
</dbReference>
<evidence type="ECO:0000256" key="2">
    <source>
        <dbReference type="PROSITE-ProRule" id="PRU00497"/>
    </source>
</evidence>
<accession>A0A1B6D644</accession>
<protein>
    <submittedName>
        <fullName evidence="4">Uncharacterized protein</fullName>
    </submittedName>
</protein>
<feature type="region of interest" description="Disordered" evidence="3">
    <location>
        <begin position="26"/>
        <end position="51"/>
    </location>
</feature>
<evidence type="ECO:0000256" key="1">
    <source>
        <dbReference type="ARBA" id="ARBA00022460"/>
    </source>
</evidence>
<dbReference type="InterPro" id="IPR000618">
    <property type="entry name" value="Insect_cuticle"/>
</dbReference>
<feature type="non-terminal residue" evidence="4">
    <location>
        <position position="1"/>
    </location>
</feature>
<feature type="compositionally biased region" description="Polar residues" evidence="3">
    <location>
        <begin position="146"/>
        <end position="155"/>
    </location>
</feature>
<keyword evidence="1 2" id="KW-0193">Cuticle</keyword>
<dbReference type="EMBL" id="GEDC01016146">
    <property type="protein sequence ID" value="JAS21152.1"/>
    <property type="molecule type" value="Transcribed_RNA"/>
</dbReference>
<feature type="compositionally biased region" description="Polar residues" evidence="3">
    <location>
        <begin position="34"/>
        <end position="50"/>
    </location>
</feature>
<dbReference type="GO" id="GO:0062129">
    <property type="term" value="C:chitin-based extracellular matrix"/>
    <property type="evidence" value="ECO:0007669"/>
    <property type="project" value="TreeGrafter"/>
</dbReference>
<dbReference type="Pfam" id="PF00379">
    <property type="entry name" value="Chitin_bind_4"/>
    <property type="match status" value="3"/>
</dbReference>
<gene>
    <name evidence="4" type="ORF">g.9537</name>
</gene>
<evidence type="ECO:0000256" key="3">
    <source>
        <dbReference type="SAM" id="MobiDB-lite"/>
    </source>
</evidence>
<sequence length="239" mass="25341">SGNVQGTYSFVAKDDGVKRTVNYKAGASGYRAESSGSSDVNSGKTSQATHTVKAGKPFVSYSYSYKTDDQTRQESADNGNIRASYSYVIKDDGLKATDLKASSGSLANRASHLPAPNSVYEGESQNKDKSYSYSYNTDSSRKQESSDAQGNVVGTFSYTGSDGINRAIKYTAGSQGFQATGDHLPKAGASSHSASSYSSSSGLQSSSGPSRKSPSDFTIQTYLPPNGHNKFGYIYDTQK</sequence>
<reference evidence="4" key="1">
    <citation type="submission" date="2015-12" db="EMBL/GenBank/DDBJ databases">
        <title>De novo transcriptome assembly of four potential Pierce s Disease insect vectors from Arizona vineyards.</title>
        <authorList>
            <person name="Tassone E.E."/>
        </authorList>
    </citation>
    <scope>NUCLEOTIDE SEQUENCE</scope>
</reference>
<feature type="region of interest" description="Disordered" evidence="3">
    <location>
        <begin position="107"/>
        <end position="155"/>
    </location>
</feature>
<dbReference type="GO" id="GO:0008010">
    <property type="term" value="F:structural constituent of chitin-based larval cuticle"/>
    <property type="evidence" value="ECO:0007669"/>
    <property type="project" value="TreeGrafter"/>
</dbReference>
<feature type="region of interest" description="Disordered" evidence="3">
    <location>
        <begin position="176"/>
        <end position="239"/>
    </location>
</feature>
<name>A0A1B6D644_9HEMI</name>
<dbReference type="PANTHER" id="PTHR10380">
    <property type="entry name" value="CUTICLE PROTEIN"/>
    <property type="match status" value="1"/>
</dbReference>